<dbReference type="Gene3D" id="1.10.10.410">
    <property type="match status" value="1"/>
</dbReference>
<keyword evidence="6 11" id="KW-0067">ATP-binding</keyword>
<dbReference type="GO" id="GO:0016740">
    <property type="term" value="F:transferase activity"/>
    <property type="evidence" value="ECO:0007669"/>
    <property type="project" value="UniProtKB-KW"/>
</dbReference>
<evidence type="ECO:0000256" key="4">
    <source>
        <dbReference type="ARBA" id="ARBA00022598"/>
    </source>
</evidence>
<evidence type="ECO:0000256" key="3">
    <source>
        <dbReference type="ARBA" id="ARBA00016923"/>
    </source>
</evidence>
<reference evidence="14" key="1">
    <citation type="submission" date="2017-02" db="EMBL/GenBank/DDBJ databases">
        <authorList>
            <person name="Varghese N."/>
            <person name="Submissions S."/>
        </authorList>
    </citation>
    <scope>NUCLEOTIDE SEQUENCE [LARGE SCALE GENOMIC DNA]</scope>
    <source>
        <strain evidence="14">ATCC 700200</strain>
    </source>
</reference>
<gene>
    <name evidence="11" type="primary">gatB</name>
    <name evidence="13" type="ORF">SAMN02745166_03022</name>
</gene>
<dbReference type="NCBIfam" id="TIGR00133">
    <property type="entry name" value="gatB"/>
    <property type="match status" value="1"/>
</dbReference>
<dbReference type="NCBIfam" id="NF004014">
    <property type="entry name" value="PRK05477.1-4"/>
    <property type="match status" value="1"/>
</dbReference>
<dbReference type="PANTHER" id="PTHR11659:SF0">
    <property type="entry name" value="GLUTAMYL-TRNA(GLN) AMIDOTRANSFERASE SUBUNIT B, MITOCHONDRIAL"/>
    <property type="match status" value="1"/>
</dbReference>
<dbReference type="PROSITE" id="PS01234">
    <property type="entry name" value="GATB"/>
    <property type="match status" value="1"/>
</dbReference>
<evidence type="ECO:0000256" key="10">
    <source>
        <dbReference type="ARBA" id="ARBA00047913"/>
    </source>
</evidence>
<dbReference type="InterPro" id="IPR017958">
    <property type="entry name" value="Gln-tRNA_amidoTrfase_suB_CS"/>
</dbReference>
<keyword evidence="4 11" id="KW-0436">Ligase</keyword>
<dbReference type="NCBIfam" id="NF004012">
    <property type="entry name" value="PRK05477.1-2"/>
    <property type="match status" value="1"/>
</dbReference>
<evidence type="ECO:0000256" key="1">
    <source>
        <dbReference type="ARBA" id="ARBA00005306"/>
    </source>
</evidence>
<evidence type="ECO:0000256" key="5">
    <source>
        <dbReference type="ARBA" id="ARBA00022741"/>
    </source>
</evidence>
<dbReference type="InterPro" id="IPR004413">
    <property type="entry name" value="GatB"/>
</dbReference>
<dbReference type="Pfam" id="PF02637">
    <property type="entry name" value="GatB_Yqey"/>
    <property type="match status" value="1"/>
</dbReference>
<dbReference type="PANTHER" id="PTHR11659">
    <property type="entry name" value="GLUTAMYL-TRNA GLN AMIDOTRANSFERASE SUBUNIT B MITOCHONDRIAL AND PROKARYOTIC PET112-RELATED"/>
    <property type="match status" value="1"/>
</dbReference>
<dbReference type="SMART" id="SM00845">
    <property type="entry name" value="GatB_Yqey"/>
    <property type="match status" value="1"/>
</dbReference>
<sequence>MPKYIVTIGLEVHAQLTTQSKMFCGCPVEVGAEPNSNTCPTCLGLPGALPVLNEAAIEKTILTGMMLGCSTPPVVSWDRKNYFYPDMPKNYQITQMPFPLCLGGGVPLYDVAYPKDAQKSIANPGKVVQLTRIHLEEDVGKSTHHDKFTSLDFNRAGTPLMEIVSEPDIDSAEEAVAYLNSLRQILIYGGVSDADMEKGQMRADVNISVRPEGQKELGVKIELKNINSMSAIRRAIKAETERQIDVLEGRNPEKLVQSTRRWDDDRGETTPMRTKEDAHDYRYFPDPDLIPLRTEKIVERVRPLVPELPHEKRARFESDYGCSPYDAGVLVSDKFLADYYEAAVGADTKVPAKKIANWVINDLLGLLKDTEDGIKACPVKPEILSELVAIVESGKISNNQAKEVFAEMFATGQSAAPIIKAKGFEQVSDTGALEAIVEQILAANPEKVAEVKGGNEKAMNWFTGQAMKASQGKANPKIVTEIVRKKLLS</sequence>
<name>A0A1T4YD96_9BACT</name>
<evidence type="ECO:0000256" key="8">
    <source>
        <dbReference type="ARBA" id="ARBA00024799"/>
    </source>
</evidence>
<dbReference type="GO" id="GO:0070681">
    <property type="term" value="P:glutaminyl-tRNAGln biosynthesis via transamidation"/>
    <property type="evidence" value="ECO:0007669"/>
    <property type="project" value="TreeGrafter"/>
</dbReference>
<dbReference type="GO" id="GO:0050567">
    <property type="term" value="F:glutaminyl-tRNA synthase (glutamine-hydrolyzing) activity"/>
    <property type="evidence" value="ECO:0007669"/>
    <property type="project" value="UniProtKB-UniRule"/>
</dbReference>
<dbReference type="InterPro" id="IPR017959">
    <property type="entry name" value="Asn/Gln-tRNA_amidoTrfase_suB/E"/>
</dbReference>
<dbReference type="SUPFAM" id="SSF89095">
    <property type="entry name" value="GatB/YqeY motif"/>
    <property type="match status" value="1"/>
</dbReference>
<dbReference type="Pfam" id="PF02934">
    <property type="entry name" value="GatB_N"/>
    <property type="match status" value="1"/>
</dbReference>
<evidence type="ECO:0000313" key="13">
    <source>
        <dbReference type="EMBL" id="SKA99759.1"/>
    </source>
</evidence>
<comment type="subunit">
    <text evidence="2 11">Heterotrimer of A, B and C subunits.</text>
</comment>
<comment type="catalytic activity">
    <reaction evidence="9 11">
        <text>L-aspartyl-tRNA(Asn) + L-glutamine + ATP + H2O = L-asparaginyl-tRNA(Asn) + L-glutamate + ADP + phosphate + 2 H(+)</text>
        <dbReference type="Rhea" id="RHEA:14513"/>
        <dbReference type="Rhea" id="RHEA-COMP:9674"/>
        <dbReference type="Rhea" id="RHEA-COMP:9677"/>
        <dbReference type="ChEBI" id="CHEBI:15377"/>
        <dbReference type="ChEBI" id="CHEBI:15378"/>
        <dbReference type="ChEBI" id="CHEBI:29985"/>
        <dbReference type="ChEBI" id="CHEBI:30616"/>
        <dbReference type="ChEBI" id="CHEBI:43474"/>
        <dbReference type="ChEBI" id="CHEBI:58359"/>
        <dbReference type="ChEBI" id="CHEBI:78515"/>
        <dbReference type="ChEBI" id="CHEBI:78516"/>
        <dbReference type="ChEBI" id="CHEBI:456216"/>
    </reaction>
</comment>
<dbReference type="InterPro" id="IPR003789">
    <property type="entry name" value="Asn/Gln_tRNA_amidoTrase-B-like"/>
</dbReference>
<evidence type="ECO:0000256" key="6">
    <source>
        <dbReference type="ARBA" id="ARBA00022840"/>
    </source>
</evidence>
<dbReference type="HAMAP" id="MF_00121">
    <property type="entry name" value="GatB"/>
    <property type="match status" value="1"/>
</dbReference>
<dbReference type="InterPro" id="IPR014746">
    <property type="entry name" value="Gln_synth/guanido_kin_cat_dom"/>
</dbReference>
<dbReference type="RefSeq" id="WP_078814245.1">
    <property type="nucleotide sequence ID" value="NZ_FUYE01000009.1"/>
</dbReference>
<keyword evidence="14" id="KW-1185">Reference proteome</keyword>
<organism evidence="13 14">
    <name type="scientific">Prosthecobacter debontii</name>
    <dbReference type="NCBI Taxonomy" id="48467"/>
    <lineage>
        <taxon>Bacteria</taxon>
        <taxon>Pseudomonadati</taxon>
        <taxon>Verrucomicrobiota</taxon>
        <taxon>Verrucomicrobiia</taxon>
        <taxon>Verrucomicrobiales</taxon>
        <taxon>Verrucomicrobiaceae</taxon>
        <taxon>Prosthecobacter</taxon>
    </lineage>
</organism>
<dbReference type="STRING" id="48467.SAMN02745166_03022"/>
<evidence type="ECO:0000256" key="2">
    <source>
        <dbReference type="ARBA" id="ARBA00011123"/>
    </source>
</evidence>
<evidence type="ECO:0000259" key="12">
    <source>
        <dbReference type="SMART" id="SM00845"/>
    </source>
</evidence>
<dbReference type="GO" id="GO:0005524">
    <property type="term" value="F:ATP binding"/>
    <property type="evidence" value="ECO:0007669"/>
    <property type="project" value="UniProtKB-KW"/>
</dbReference>
<dbReference type="GO" id="GO:0050566">
    <property type="term" value="F:asparaginyl-tRNA synthase (glutamine-hydrolyzing) activity"/>
    <property type="evidence" value="ECO:0007669"/>
    <property type="project" value="RHEA"/>
</dbReference>
<evidence type="ECO:0000256" key="7">
    <source>
        <dbReference type="ARBA" id="ARBA00022917"/>
    </source>
</evidence>
<comment type="similarity">
    <text evidence="1 11">Belongs to the GatB/GatE family. GatB subfamily.</text>
</comment>
<dbReference type="InterPro" id="IPR018027">
    <property type="entry name" value="Asn/Gln_amidotransferase"/>
</dbReference>
<comment type="catalytic activity">
    <reaction evidence="10 11">
        <text>L-glutamyl-tRNA(Gln) + L-glutamine + ATP + H2O = L-glutaminyl-tRNA(Gln) + L-glutamate + ADP + phosphate + H(+)</text>
        <dbReference type="Rhea" id="RHEA:17521"/>
        <dbReference type="Rhea" id="RHEA-COMP:9681"/>
        <dbReference type="Rhea" id="RHEA-COMP:9684"/>
        <dbReference type="ChEBI" id="CHEBI:15377"/>
        <dbReference type="ChEBI" id="CHEBI:15378"/>
        <dbReference type="ChEBI" id="CHEBI:29985"/>
        <dbReference type="ChEBI" id="CHEBI:30616"/>
        <dbReference type="ChEBI" id="CHEBI:43474"/>
        <dbReference type="ChEBI" id="CHEBI:58359"/>
        <dbReference type="ChEBI" id="CHEBI:78520"/>
        <dbReference type="ChEBI" id="CHEBI:78521"/>
        <dbReference type="ChEBI" id="CHEBI:456216"/>
    </reaction>
</comment>
<protein>
    <recommendedName>
        <fullName evidence="3 11">Aspartyl/glutamyl-tRNA(Asn/Gln) amidotransferase subunit B</fullName>
        <shortName evidence="11">Asp/Glu-ADT subunit B</shortName>
        <ecNumber evidence="11">6.3.5.-</ecNumber>
    </recommendedName>
</protein>
<dbReference type="FunFam" id="1.10.10.410:FF:000001">
    <property type="entry name" value="Aspartyl/glutamyl-tRNA(Asn/Gln) amidotransferase subunit B"/>
    <property type="match status" value="1"/>
</dbReference>
<dbReference type="Proteomes" id="UP000190774">
    <property type="component" value="Unassembled WGS sequence"/>
</dbReference>
<keyword evidence="5 11" id="KW-0547">Nucleotide-binding</keyword>
<keyword evidence="13" id="KW-0808">Transferase</keyword>
<feature type="domain" description="Asn/Gln amidotransferase" evidence="12">
    <location>
        <begin position="338"/>
        <end position="487"/>
    </location>
</feature>
<dbReference type="Gene3D" id="1.10.150.380">
    <property type="entry name" value="GatB domain, N-terminal subdomain"/>
    <property type="match status" value="1"/>
</dbReference>
<evidence type="ECO:0000313" key="14">
    <source>
        <dbReference type="Proteomes" id="UP000190774"/>
    </source>
</evidence>
<keyword evidence="7 11" id="KW-0648">Protein biosynthesis</keyword>
<dbReference type="AlphaFoldDB" id="A0A1T4YD96"/>
<dbReference type="EMBL" id="FUYE01000009">
    <property type="protein sequence ID" value="SKA99759.1"/>
    <property type="molecule type" value="Genomic_DNA"/>
</dbReference>
<dbReference type="OrthoDB" id="9804078at2"/>
<dbReference type="InterPro" id="IPR042114">
    <property type="entry name" value="GatB_C_1"/>
</dbReference>
<comment type="function">
    <text evidence="8 11">Allows the formation of correctly charged Asn-tRNA(Asn) or Gln-tRNA(Gln) through the transamidation of misacylated Asp-tRNA(Asn) or Glu-tRNA(Gln) in organisms which lack either or both of asparaginyl-tRNA or glutaminyl-tRNA synthetases. The reaction takes place in the presence of glutamine and ATP through an activated phospho-Asp-tRNA(Asn) or phospho-Glu-tRNA(Gln).</text>
</comment>
<dbReference type="SUPFAM" id="SSF55931">
    <property type="entry name" value="Glutamine synthetase/guanido kinase"/>
    <property type="match status" value="1"/>
</dbReference>
<dbReference type="GO" id="GO:0006412">
    <property type="term" value="P:translation"/>
    <property type="evidence" value="ECO:0007669"/>
    <property type="project" value="UniProtKB-UniRule"/>
</dbReference>
<proteinExistence type="inferred from homology"/>
<dbReference type="EC" id="6.3.5.-" evidence="11"/>
<evidence type="ECO:0000256" key="9">
    <source>
        <dbReference type="ARBA" id="ARBA00047380"/>
    </source>
</evidence>
<accession>A0A1T4YD96</accession>
<dbReference type="InterPro" id="IPR006075">
    <property type="entry name" value="Asn/Gln-tRNA_Trfase_suB/E_cat"/>
</dbReference>
<dbReference type="InterPro" id="IPR023168">
    <property type="entry name" value="GatB_Yqey_C_2"/>
</dbReference>
<evidence type="ECO:0000256" key="11">
    <source>
        <dbReference type="HAMAP-Rule" id="MF_00121"/>
    </source>
</evidence>